<evidence type="ECO:0000256" key="4">
    <source>
        <dbReference type="SAM" id="MobiDB-lite"/>
    </source>
</evidence>
<keyword evidence="7" id="KW-1185">Reference proteome</keyword>
<evidence type="ECO:0000256" key="3">
    <source>
        <dbReference type="ARBA" id="ARBA00022679"/>
    </source>
</evidence>
<evidence type="ECO:0000256" key="2">
    <source>
        <dbReference type="ARBA" id="ARBA00012485"/>
    </source>
</evidence>
<dbReference type="Proteomes" id="UP000015106">
    <property type="component" value="Chromosome 7"/>
</dbReference>
<dbReference type="AlphaFoldDB" id="A0A8R7V3H8"/>
<dbReference type="Gramene" id="TuG1812G0700001899.01.T02">
    <property type="protein sequence ID" value="TuG1812G0700001899.01.T02"/>
    <property type="gene ID" value="TuG1812G0700001899.01"/>
</dbReference>
<dbReference type="PANTHER" id="PTHR45670:SF10">
    <property type="entry name" value="E3 UBIQUITIN-PROTEIN LIGASE UPL4"/>
    <property type="match status" value="1"/>
</dbReference>
<evidence type="ECO:0000313" key="6">
    <source>
        <dbReference type="EnsemblPlants" id="TuG1812G0700001899.01.T01"/>
    </source>
</evidence>
<evidence type="ECO:0000259" key="5">
    <source>
        <dbReference type="Pfam" id="PF25579"/>
    </source>
</evidence>
<reference evidence="6" key="2">
    <citation type="submission" date="2018-03" db="EMBL/GenBank/DDBJ databases">
        <title>The Triticum urartu genome reveals the dynamic nature of wheat genome evolution.</title>
        <authorList>
            <person name="Ling H."/>
            <person name="Ma B."/>
            <person name="Shi X."/>
            <person name="Liu H."/>
            <person name="Dong L."/>
            <person name="Sun H."/>
            <person name="Cao Y."/>
            <person name="Gao Q."/>
            <person name="Zheng S."/>
            <person name="Li Y."/>
            <person name="Yu Y."/>
            <person name="Du H."/>
            <person name="Qi M."/>
            <person name="Li Y."/>
            <person name="Yu H."/>
            <person name="Cui Y."/>
            <person name="Wang N."/>
            <person name="Chen C."/>
            <person name="Wu H."/>
            <person name="Zhao Y."/>
            <person name="Zhang J."/>
            <person name="Li Y."/>
            <person name="Zhou W."/>
            <person name="Zhang B."/>
            <person name="Hu W."/>
            <person name="Eijk M."/>
            <person name="Tang J."/>
            <person name="Witsenboer H."/>
            <person name="Zhao S."/>
            <person name="Li Z."/>
            <person name="Zhang A."/>
            <person name="Wang D."/>
            <person name="Liang C."/>
        </authorList>
    </citation>
    <scope>NUCLEOTIDE SEQUENCE [LARGE SCALE GENOMIC DNA]</scope>
    <source>
        <strain evidence="6">cv. G1812</strain>
    </source>
</reference>
<organism evidence="6 7">
    <name type="scientific">Triticum urartu</name>
    <name type="common">Red wild einkorn</name>
    <name type="synonym">Crithodium urartu</name>
    <dbReference type="NCBI Taxonomy" id="4572"/>
    <lineage>
        <taxon>Eukaryota</taxon>
        <taxon>Viridiplantae</taxon>
        <taxon>Streptophyta</taxon>
        <taxon>Embryophyta</taxon>
        <taxon>Tracheophyta</taxon>
        <taxon>Spermatophyta</taxon>
        <taxon>Magnoliopsida</taxon>
        <taxon>Liliopsida</taxon>
        <taxon>Poales</taxon>
        <taxon>Poaceae</taxon>
        <taxon>BOP clade</taxon>
        <taxon>Pooideae</taxon>
        <taxon>Triticodae</taxon>
        <taxon>Triticeae</taxon>
        <taxon>Triticinae</taxon>
        <taxon>Triticum</taxon>
    </lineage>
</organism>
<evidence type="ECO:0000313" key="7">
    <source>
        <dbReference type="Proteomes" id="UP000015106"/>
    </source>
</evidence>
<keyword evidence="3" id="KW-0808">Transferase</keyword>
<dbReference type="InterPro" id="IPR016024">
    <property type="entry name" value="ARM-type_fold"/>
</dbReference>
<dbReference type="EnsemblPlants" id="TuG1812G0700001899.01.T02">
    <property type="protein sequence ID" value="TuG1812G0700001899.01.T02"/>
    <property type="gene ID" value="TuG1812G0700001899.01"/>
</dbReference>
<feature type="region of interest" description="Disordered" evidence="4">
    <location>
        <begin position="35"/>
        <end position="57"/>
    </location>
</feature>
<reference evidence="6" key="3">
    <citation type="submission" date="2022-06" db="UniProtKB">
        <authorList>
            <consortium name="EnsemblPlants"/>
        </authorList>
    </citation>
    <scope>IDENTIFICATION</scope>
</reference>
<dbReference type="PANTHER" id="PTHR45670">
    <property type="entry name" value="E3 UBIQUITIN-PROTEIN LIGASE TRIP12"/>
    <property type="match status" value="1"/>
</dbReference>
<evidence type="ECO:0000256" key="1">
    <source>
        <dbReference type="ARBA" id="ARBA00000885"/>
    </source>
</evidence>
<dbReference type="GO" id="GO:0061630">
    <property type="term" value="F:ubiquitin protein ligase activity"/>
    <property type="evidence" value="ECO:0007669"/>
    <property type="project" value="UniProtKB-EC"/>
</dbReference>
<protein>
    <recommendedName>
        <fullName evidence="2">HECT-type E3 ubiquitin transferase</fullName>
        <ecNumber evidence="2">2.3.2.26</ecNumber>
    </recommendedName>
</protein>
<dbReference type="Gramene" id="TuG1812G0700001899.01.T03">
    <property type="protein sequence ID" value="TuG1812G0700001899.01.T03"/>
    <property type="gene ID" value="TuG1812G0700001899.01"/>
</dbReference>
<dbReference type="EnsemblPlants" id="TuG1812G0700001899.01.T03">
    <property type="protein sequence ID" value="TuG1812G0700001899.01.T03"/>
    <property type="gene ID" value="TuG1812G0700001899.01"/>
</dbReference>
<dbReference type="InterPro" id="IPR011989">
    <property type="entry name" value="ARM-like"/>
</dbReference>
<proteinExistence type="predicted"/>
<dbReference type="EnsemblPlants" id="TuG1812G0700001899.01.T01">
    <property type="protein sequence ID" value="TuG1812G0700001899.01.T01"/>
    <property type="gene ID" value="TuG1812G0700001899.01"/>
</dbReference>
<comment type="catalytic activity">
    <reaction evidence="1">
        <text>S-ubiquitinyl-[E2 ubiquitin-conjugating enzyme]-L-cysteine + [acceptor protein]-L-lysine = [E2 ubiquitin-conjugating enzyme]-L-cysteine + N(6)-ubiquitinyl-[acceptor protein]-L-lysine.</text>
        <dbReference type="EC" id="2.3.2.26"/>
    </reaction>
</comment>
<dbReference type="InterPro" id="IPR057948">
    <property type="entry name" value="TPR_TRIP12_N"/>
</dbReference>
<dbReference type="Gene3D" id="1.25.10.10">
    <property type="entry name" value="Leucine-rich Repeat Variant"/>
    <property type="match status" value="1"/>
</dbReference>
<accession>A0A8R7V3H8</accession>
<dbReference type="InterPro" id="IPR045322">
    <property type="entry name" value="HECTD1/TRIP12-like"/>
</dbReference>
<feature type="domain" description="E3 ubiquitin-protein ligase TRIP12-like TPR repeats" evidence="5">
    <location>
        <begin position="65"/>
        <end position="128"/>
    </location>
</feature>
<dbReference type="Gramene" id="TuG1812G0700001899.01.T01">
    <property type="protein sequence ID" value="TuG1812G0700001899.01.T01"/>
    <property type="gene ID" value="TuG1812G0700001899.01"/>
</dbReference>
<dbReference type="EC" id="2.3.2.26" evidence="2"/>
<reference evidence="7" key="1">
    <citation type="journal article" date="2013" name="Nature">
        <title>Draft genome of the wheat A-genome progenitor Triticum urartu.</title>
        <authorList>
            <person name="Ling H.Q."/>
            <person name="Zhao S."/>
            <person name="Liu D."/>
            <person name="Wang J."/>
            <person name="Sun H."/>
            <person name="Zhang C."/>
            <person name="Fan H."/>
            <person name="Li D."/>
            <person name="Dong L."/>
            <person name="Tao Y."/>
            <person name="Gao C."/>
            <person name="Wu H."/>
            <person name="Li Y."/>
            <person name="Cui Y."/>
            <person name="Guo X."/>
            <person name="Zheng S."/>
            <person name="Wang B."/>
            <person name="Yu K."/>
            <person name="Liang Q."/>
            <person name="Yang W."/>
            <person name="Lou X."/>
            <person name="Chen J."/>
            <person name="Feng M."/>
            <person name="Jian J."/>
            <person name="Zhang X."/>
            <person name="Luo G."/>
            <person name="Jiang Y."/>
            <person name="Liu J."/>
            <person name="Wang Z."/>
            <person name="Sha Y."/>
            <person name="Zhang B."/>
            <person name="Wu H."/>
            <person name="Tang D."/>
            <person name="Shen Q."/>
            <person name="Xue P."/>
            <person name="Zou S."/>
            <person name="Wang X."/>
            <person name="Liu X."/>
            <person name="Wang F."/>
            <person name="Yang Y."/>
            <person name="An X."/>
            <person name="Dong Z."/>
            <person name="Zhang K."/>
            <person name="Zhang X."/>
            <person name="Luo M.C."/>
            <person name="Dvorak J."/>
            <person name="Tong Y."/>
            <person name="Wang J."/>
            <person name="Yang H."/>
            <person name="Li Z."/>
            <person name="Wang D."/>
            <person name="Zhang A."/>
            <person name="Wang J."/>
        </authorList>
    </citation>
    <scope>NUCLEOTIDE SEQUENCE</scope>
    <source>
        <strain evidence="7">cv. G1812</strain>
    </source>
</reference>
<dbReference type="GO" id="GO:0043161">
    <property type="term" value="P:proteasome-mediated ubiquitin-dependent protein catabolic process"/>
    <property type="evidence" value="ECO:0007669"/>
    <property type="project" value="TreeGrafter"/>
</dbReference>
<sequence>MGTGAWGRKFRRMVAVVASEGAGGGVLLASLTSSTKRSRSARRTPGATFPPSPPRERSCGWRPEMLLAVRAITYLYDAMPCAADTVVRHRLLPVLCSRLLAIEYLDVAEQCLQAFEKISLRQPAQCLQAGMITVVLVYMDFVSASIQRVVVSAVANACKKVPADCSQFVMDSVPMLCNLLQSEEKMVLLPTNLTELACIRHVHSALLKAKERLTMQTRRSSVMDLHGSVIERCLVSRFSPITAGSDC</sequence>
<dbReference type="SUPFAM" id="SSF48371">
    <property type="entry name" value="ARM repeat"/>
    <property type="match status" value="1"/>
</dbReference>
<dbReference type="Pfam" id="PF25579">
    <property type="entry name" value="TPR_TRIP12_N"/>
    <property type="match status" value="1"/>
</dbReference>
<dbReference type="GO" id="GO:0000209">
    <property type="term" value="P:protein polyubiquitination"/>
    <property type="evidence" value="ECO:0007669"/>
    <property type="project" value="TreeGrafter"/>
</dbReference>
<name>A0A8R7V3H8_TRIUA</name>